<keyword evidence="2 9" id="KW-0645">Protease</keyword>
<keyword evidence="5 9" id="KW-0862">Zinc</keyword>
<evidence type="ECO:0000256" key="4">
    <source>
        <dbReference type="ARBA" id="ARBA00022801"/>
    </source>
</evidence>
<feature type="binding site" evidence="9">
    <location>
        <position position="150"/>
    </location>
    <ligand>
        <name>Zn(2+)</name>
        <dbReference type="ChEBI" id="CHEBI:29105"/>
        <note>catalytic</note>
    </ligand>
</feature>
<dbReference type="InterPro" id="IPR000755">
    <property type="entry name" value="A_A_dipeptidase"/>
</dbReference>
<dbReference type="EMBL" id="WWNE01000005">
    <property type="protein sequence ID" value="NBG65503.1"/>
    <property type="molecule type" value="Genomic_DNA"/>
</dbReference>
<dbReference type="GO" id="GO:0008270">
    <property type="term" value="F:zinc ion binding"/>
    <property type="evidence" value="ECO:0007669"/>
    <property type="project" value="UniProtKB-UniRule"/>
</dbReference>
<evidence type="ECO:0000256" key="6">
    <source>
        <dbReference type="ARBA" id="ARBA00022997"/>
    </source>
</evidence>
<evidence type="ECO:0000313" key="10">
    <source>
        <dbReference type="EMBL" id="NBG65503.1"/>
    </source>
</evidence>
<reference evidence="10 11" key="1">
    <citation type="submission" date="2019-12" db="EMBL/GenBank/DDBJ databases">
        <authorList>
            <person name="Zhao J."/>
        </authorList>
    </citation>
    <scope>NUCLEOTIDE SEQUENCE [LARGE SCALE GENOMIC DNA]</scope>
    <source>
        <strain evidence="10 11">S-15</strain>
    </source>
</reference>
<protein>
    <recommendedName>
        <fullName evidence="9">D-alanyl-D-alanine dipeptidase</fullName>
        <shortName evidence="9">D-Ala-D-Ala dipeptidase</shortName>
        <ecNumber evidence="9">3.4.13.22</ecNumber>
    </recommendedName>
</protein>
<evidence type="ECO:0000256" key="2">
    <source>
        <dbReference type="ARBA" id="ARBA00022670"/>
    </source>
</evidence>
<feature type="site" description="Transition state stabilizer" evidence="9">
    <location>
        <position position="115"/>
    </location>
</feature>
<dbReference type="CDD" id="cd14840">
    <property type="entry name" value="D-Ala-D-Ala_dipeptidase_Aad"/>
    <property type="match status" value="1"/>
</dbReference>
<feature type="binding site" evidence="9">
    <location>
        <position position="210"/>
    </location>
    <ligand>
        <name>Zn(2+)</name>
        <dbReference type="ChEBI" id="CHEBI:29105"/>
        <note>catalytic</note>
    </ligand>
</feature>
<evidence type="ECO:0000256" key="5">
    <source>
        <dbReference type="ARBA" id="ARBA00022833"/>
    </source>
</evidence>
<comment type="catalytic activity">
    <reaction evidence="1 9">
        <text>D-alanyl-D-alanine + H2O = 2 D-alanine</text>
        <dbReference type="Rhea" id="RHEA:20661"/>
        <dbReference type="ChEBI" id="CHEBI:15377"/>
        <dbReference type="ChEBI" id="CHEBI:57416"/>
        <dbReference type="ChEBI" id="CHEBI:57822"/>
        <dbReference type="EC" id="3.4.13.22"/>
    </reaction>
</comment>
<comment type="function">
    <text evidence="9">Catalyzes hydrolysis of the D-alanyl-D-alanine dipeptide.</text>
</comment>
<dbReference type="GO" id="GO:0008237">
    <property type="term" value="F:metallopeptidase activity"/>
    <property type="evidence" value="ECO:0007669"/>
    <property type="project" value="UniProtKB-KW"/>
</dbReference>
<keyword evidence="6 9" id="KW-0224">Dipeptidase</keyword>
<proteinExistence type="inferred from homology"/>
<dbReference type="RefSeq" id="WP_207554829.1">
    <property type="nucleotide sequence ID" value="NZ_WWNE01000005.1"/>
</dbReference>
<dbReference type="InterPro" id="IPR009045">
    <property type="entry name" value="Zn_M74/Hedgehog-like"/>
</dbReference>
<dbReference type="Gene3D" id="3.30.1380.10">
    <property type="match status" value="1"/>
</dbReference>
<keyword evidence="8" id="KW-0961">Cell wall biogenesis/degradation</keyword>
<keyword evidence="4 9" id="KW-0378">Hydrolase</keyword>
<comment type="caution">
    <text evidence="10">The sequence shown here is derived from an EMBL/GenBank/DDBJ whole genome shotgun (WGS) entry which is preliminary data.</text>
</comment>
<dbReference type="PROSITE" id="PS51257">
    <property type="entry name" value="PROKAR_LIPOPROTEIN"/>
    <property type="match status" value="1"/>
</dbReference>
<keyword evidence="3 9" id="KW-0479">Metal-binding</keyword>
<accession>A0A6N9NHX5</accession>
<dbReference type="HAMAP" id="MF_01924">
    <property type="entry name" value="A_A_dipeptidase"/>
    <property type="match status" value="1"/>
</dbReference>
<dbReference type="Proteomes" id="UP000470771">
    <property type="component" value="Unassembled WGS sequence"/>
</dbReference>
<comment type="similarity">
    <text evidence="9">Belongs to the peptidase M15D family.</text>
</comment>
<keyword evidence="11" id="KW-1185">Reference proteome</keyword>
<dbReference type="Pfam" id="PF01427">
    <property type="entry name" value="Peptidase_M15"/>
    <property type="match status" value="1"/>
</dbReference>
<dbReference type="GO" id="GO:0071555">
    <property type="term" value="P:cell wall organization"/>
    <property type="evidence" value="ECO:0007669"/>
    <property type="project" value="UniProtKB-KW"/>
</dbReference>
<keyword evidence="7 9" id="KW-0482">Metalloprotease</keyword>
<dbReference type="GO" id="GO:0006508">
    <property type="term" value="P:proteolysis"/>
    <property type="evidence" value="ECO:0007669"/>
    <property type="project" value="UniProtKB-KW"/>
</dbReference>
<evidence type="ECO:0000256" key="8">
    <source>
        <dbReference type="ARBA" id="ARBA00023316"/>
    </source>
</evidence>
<evidence type="ECO:0000313" key="11">
    <source>
        <dbReference type="Proteomes" id="UP000470771"/>
    </source>
</evidence>
<dbReference type="PANTHER" id="PTHR43126">
    <property type="entry name" value="D-ALANYL-D-ALANINE DIPEPTIDASE"/>
    <property type="match status" value="1"/>
</dbReference>
<sequence>MLKSIMIISAGVSLLISCSTSPESSATDSLMLNEPDSIFVNQILDFNDRLWTEIIFKNDGIFESMAYADSSNFIGQRIYPCARCFLRPEAAKALLKANSIAKTKGLGLLLFDCYRPAVYQQKMFDIVEDPRYVAEPKKGGSMHNKGLAVDIALTDSLGNILDFGGNFDDFSERSHHSFKNLDSLAIYNRILLKGIMAEAGFTFYPFEWWHYSYTHVDYDLDDYVWGCN</sequence>
<organism evidence="10 11">
    <name type="scientific">Acidiluteibacter ferrifornacis</name>
    <dbReference type="NCBI Taxonomy" id="2692424"/>
    <lineage>
        <taxon>Bacteria</taxon>
        <taxon>Pseudomonadati</taxon>
        <taxon>Bacteroidota</taxon>
        <taxon>Flavobacteriia</taxon>
        <taxon>Flavobacteriales</taxon>
        <taxon>Cryomorphaceae</taxon>
        <taxon>Acidiluteibacter</taxon>
    </lineage>
</organism>
<feature type="binding site" evidence="9">
    <location>
        <position position="143"/>
    </location>
    <ligand>
        <name>Zn(2+)</name>
        <dbReference type="ChEBI" id="CHEBI:29105"/>
        <note>catalytic</note>
    </ligand>
</feature>
<evidence type="ECO:0000256" key="1">
    <source>
        <dbReference type="ARBA" id="ARBA00001362"/>
    </source>
</evidence>
<name>A0A6N9NHX5_9FLAO</name>
<evidence type="ECO:0000256" key="7">
    <source>
        <dbReference type="ARBA" id="ARBA00023049"/>
    </source>
</evidence>
<evidence type="ECO:0000256" key="3">
    <source>
        <dbReference type="ARBA" id="ARBA00022723"/>
    </source>
</evidence>
<dbReference type="SUPFAM" id="SSF55166">
    <property type="entry name" value="Hedgehog/DD-peptidase"/>
    <property type="match status" value="1"/>
</dbReference>
<dbReference type="AlphaFoldDB" id="A0A6N9NHX5"/>
<gene>
    <name evidence="10" type="ORF">GQN54_05210</name>
</gene>
<evidence type="ECO:0000256" key="9">
    <source>
        <dbReference type="HAMAP-Rule" id="MF_01924"/>
    </source>
</evidence>
<dbReference type="GO" id="GO:0160237">
    <property type="term" value="F:D-Ala-D-Ala dipeptidase activity"/>
    <property type="evidence" value="ECO:0007669"/>
    <property type="project" value="UniProtKB-EC"/>
</dbReference>
<feature type="active site" description="Proton donor/acceptor" evidence="9">
    <location>
        <position position="207"/>
    </location>
</feature>
<comment type="cofactor">
    <cofactor evidence="9">
        <name>Zn(2+)</name>
        <dbReference type="ChEBI" id="CHEBI:29105"/>
    </cofactor>
    <text evidence="9">Binds 1 zinc ion per subunit.</text>
</comment>
<dbReference type="EC" id="3.4.13.22" evidence="9"/>